<evidence type="ECO:0000313" key="3">
    <source>
        <dbReference type="Proteomes" id="UP001651158"/>
    </source>
</evidence>
<dbReference type="Gene3D" id="3.80.10.10">
    <property type="entry name" value="Ribonuclease Inhibitor"/>
    <property type="match status" value="1"/>
</dbReference>
<proteinExistence type="predicted"/>
<dbReference type="EMBL" id="JAKROA010000001">
    <property type="protein sequence ID" value="KAL5113123.1"/>
    <property type="molecule type" value="Genomic_DNA"/>
</dbReference>
<evidence type="ECO:0000256" key="1">
    <source>
        <dbReference type="SAM" id="MobiDB-lite"/>
    </source>
</evidence>
<evidence type="ECO:0000313" key="2">
    <source>
        <dbReference type="EMBL" id="KAL5113123.1"/>
    </source>
</evidence>
<dbReference type="InterPro" id="IPR032675">
    <property type="entry name" value="LRR_dom_sf"/>
</dbReference>
<organism evidence="2 3">
    <name type="scientific">Taenia crassiceps</name>
    <dbReference type="NCBI Taxonomy" id="6207"/>
    <lineage>
        <taxon>Eukaryota</taxon>
        <taxon>Metazoa</taxon>
        <taxon>Spiralia</taxon>
        <taxon>Lophotrochozoa</taxon>
        <taxon>Platyhelminthes</taxon>
        <taxon>Cestoda</taxon>
        <taxon>Eucestoda</taxon>
        <taxon>Cyclophyllidea</taxon>
        <taxon>Taeniidae</taxon>
        <taxon>Taenia</taxon>
    </lineage>
</organism>
<name>A0ABR4QWE5_9CEST</name>
<gene>
    <name evidence="2" type="ORF">TcWFU_010511</name>
</gene>
<reference evidence="2 3" key="1">
    <citation type="journal article" date="2022" name="Front. Cell. Infect. Microbiol.">
        <title>The Genomes of Two Strains of Taenia crassiceps the Animal Model for the Study of Human Cysticercosis.</title>
        <authorList>
            <person name="Bobes R.J."/>
            <person name="Estrada K."/>
            <person name="Rios-Valencia D.G."/>
            <person name="Calderon-Gallegos A."/>
            <person name="de la Torre P."/>
            <person name="Carrero J.C."/>
            <person name="Sanchez-Flores A."/>
            <person name="Laclette J.P."/>
        </authorList>
    </citation>
    <scope>NUCLEOTIDE SEQUENCE [LARGE SCALE GENOMIC DNA]</scope>
    <source>
        <strain evidence="2">WFUcys</strain>
    </source>
</reference>
<keyword evidence="3" id="KW-1185">Reference proteome</keyword>
<sequence>MNKLKSFKKGIEDVRQGNETALEASKLTRLKELHIQGNRLTVLPPELGNLDLTGPKQVAKLSGNYWVSPIEDQLQVGLSHVFDYIRSETYKFLHDRHLTMDPPVPPKADRSKKISRKR</sequence>
<dbReference type="Proteomes" id="UP001651158">
    <property type="component" value="Unassembled WGS sequence"/>
</dbReference>
<feature type="region of interest" description="Disordered" evidence="1">
    <location>
        <begin position="97"/>
        <end position="118"/>
    </location>
</feature>
<protein>
    <submittedName>
        <fullName evidence="2">Ras suppressor protein 1</fullName>
    </submittedName>
</protein>
<comment type="caution">
    <text evidence="2">The sequence shown here is derived from an EMBL/GenBank/DDBJ whole genome shotgun (WGS) entry which is preliminary data.</text>
</comment>
<accession>A0ABR4QWE5</accession>